<dbReference type="Proteomes" id="UP000253034">
    <property type="component" value="Unassembled WGS sequence"/>
</dbReference>
<accession>A0A369AS71</accession>
<organism evidence="1 2">
    <name type="scientific">Anaerobacterium chartisolvens</name>
    <dbReference type="NCBI Taxonomy" id="1297424"/>
    <lineage>
        <taxon>Bacteria</taxon>
        <taxon>Bacillati</taxon>
        <taxon>Bacillota</taxon>
        <taxon>Clostridia</taxon>
        <taxon>Eubacteriales</taxon>
        <taxon>Oscillospiraceae</taxon>
        <taxon>Anaerobacterium</taxon>
    </lineage>
</organism>
<protein>
    <submittedName>
        <fullName evidence="1">Uncharacterized protein</fullName>
    </submittedName>
</protein>
<proteinExistence type="predicted"/>
<evidence type="ECO:0000313" key="2">
    <source>
        <dbReference type="Proteomes" id="UP000253034"/>
    </source>
</evidence>
<dbReference type="RefSeq" id="WP_147273199.1">
    <property type="nucleotide sequence ID" value="NZ_QPJT01000024.1"/>
</dbReference>
<comment type="caution">
    <text evidence="1">The sequence shown here is derived from an EMBL/GenBank/DDBJ whole genome shotgun (WGS) entry which is preliminary data.</text>
</comment>
<gene>
    <name evidence="1" type="ORF">DFR58_12441</name>
</gene>
<dbReference type="OrthoDB" id="9788922at2"/>
<dbReference type="EMBL" id="QPJT01000024">
    <property type="protein sequence ID" value="RCX12091.1"/>
    <property type="molecule type" value="Genomic_DNA"/>
</dbReference>
<keyword evidence="2" id="KW-1185">Reference proteome</keyword>
<evidence type="ECO:0000313" key="1">
    <source>
        <dbReference type="EMBL" id="RCX12091.1"/>
    </source>
</evidence>
<reference evidence="1 2" key="1">
    <citation type="submission" date="2018-07" db="EMBL/GenBank/DDBJ databases">
        <title>Genomic Encyclopedia of Type Strains, Phase IV (KMG-IV): sequencing the most valuable type-strain genomes for metagenomic binning, comparative biology and taxonomic classification.</title>
        <authorList>
            <person name="Goeker M."/>
        </authorList>
    </citation>
    <scope>NUCLEOTIDE SEQUENCE [LARGE SCALE GENOMIC DNA]</scope>
    <source>
        <strain evidence="1 2">DSM 27016</strain>
    </source>
</reference>
<sequence length="244" mass="28606">MGSKGLGATHGCFKWSSVIELCGKRIGINNMALKKTPPRERRLQMAKAWIPTYTGKNIVKGYRKHFALSPLGAVADLQMMGYEFTPEYIEELKRDEVNRSNSKRKPKEELLEFLEYGEFDDEEAVELWWFSSDDECGSVPPKTRKFKNHEFVDGKLLQTNKKFSQLKEKQKALIAEWFFIECNSFYKNNNKFPSSKSDTEAILDLVYDRIQERDIWIPFGEIKHYFGKRKTKIEKRVLKKLENV</sequence>
<name>A0A369AS71_9FIRM</name>
<dbReference type="AlphaFoldDB" id="A0A369AS71"/>